<organism evidence="2 3">
    <name type="scientific">Aspergillus oryzae (strain 3.042)</name>
    <name type="common">Yellow koji mold</name>
    <dbReference type="NCBI Taxonomy" id="1160506"/>
    <lineage>
        <taxon>Eukaryota</taxon>
        <taxon>Fungi</taxon>
        <taxon>Dikarya</taxon>
        <taxon>Ascomycota</taxon>
        <taxon>Pezizomycotina</taxon>
        <taxon>Eurotiomycetes</taxon>
        <taxon>Eurotiomycetidae</taxon>
        <taxon>Eurotiales</taxon>
        <taxon>Aspergillaceae</taxon>
        <taxon>Aspergillus</taxon>
        <taxon>Aspergillus subgen. Circumdati</taxon>
    </lineage>
</organism>
<gene>
    <name evidence="2" type="ORF">Ao3042_03938</name>
</gene>
<comment type="caution">
    <text evidence="2">The sequence shown here is derived from an EMBL/GenBank/DDBJ whole genome shotgun (WGS) entry which is preliminary data.</text>
</comment>
<name>I8A4W9_ASPO3</name>
<dbReference type="OrthoDB" id="25921at2759"/>
<evidence type="ECO:0000313" key="2">
    <source>
        <dbReference type="EMBL" id="EIT79609.1"/>
    </source>
</evidence>
<sequence length="191" mass="20503">MTSAGETIIPRRPAISTNGAGQERAHAPSPVLESAEHPLVEATTSSKRSYSMAEGPEVEQPIFVELGMLSLHSDSRQKHYLGSSSGLLFTRLIGIDSERSSTASPELVSTSSRSGHRRRLAPGRSQSREAYQALYDRLREVIPQNAAVIFGIWGANREQGITITGGSQCVVRGLFPGDPRGSPISSSSLNM</sequence>
<protein>
    <submittedName>
        <fullName evidence="2">Uncharacterized protein</fullName>
    </submittedName>
</protein>
<feature type="region of interest" description="Disordered" evidence="1">
    <location>
        <begin position="100"/>
        <end position="126"/>
    </location>
</feature>
<dbReference type="AlphaFoldDB" id="I8A4W9"/>
<dbReference type="EMBL" id="AKHY01000125">
    <property type="protein sequence ID" value="EIT79609.1"/>
    <property type="molecule type" value="Genomic_DNA"/>
</dbReference>
<evidence type="ECO:0000313" key="3">
    <source>
        <dbReference type="Proteomes" id="UP000002812"/>
    </source>
</evidence>
<reference evidence="3" key="2">
    <citation type="submission" date="2012-06" db="EMBL/GenBank/DDBJ databases">
        <title>Comparative genomic analyses of Aspergillus oryzae 3.042 and A. oryzae RIB40 for soy-sauce fermentation.</title>
        <authorList>
            <person name="Zhao G."/>
            <person name="Hou L."/>
            <person name="Wang C."/>
            <person name="Cao X."/>
        </authorList>
    </citation>
    <scope>NUCLEOTIDE SEQUENCE [LARGE SCALE GENOMIC DNA]</scope>
    <source>
        <strain evidence="3">3.042</strain>
    </source>
</reference>
<dbReference type="Proteomes" id="UP000002812">
    <property type="component" value="Unassembled WGS sequence"/>
</dbReference>
<feature type="region of interest" description="Disordered" evidence="1">
    <location>
        <begin position="1"/>
        <end position="54"/>
    </location>
</feature>
<accession>I8A4W9</accession>
<dbReference type="HOGENOM" id="CLU_1421151_0_0_1"/>
<proteinExistence type="predicted"/>
<reference evidence="2 3" key="1">
    <citation type="journal article" date="2012" name="Eukaryot. Cell">
        <title>Draft genome sequence of Aspergillus oryzae strain 3.042.</title>
        <authorList>
            <person name="Zhao G."/>
            <person name="Yao Y."/>
            <person name="Qi W."/>
            <person name="Wang C."/>
            <person name="Hou L."/>
            <person name="Zeng B."/>
            <person name="Cao X."/>
        </authorList>
    </citation>
    <scope>NUCLEOTIDE SEQUENCE [LARGE SCALE GENOMIC DNA]</scope>
    <source>
        <strain evidence="2 3">3.042</strain>
    </source>
</reference>
<feature type="compositionally biased region" description="Polar residues" evidence="1">
    <location>
        <begin position="100"/>
        <end position="113"/>
    </location>
</feature>
<evidence type="ECO:0000256" key="1">
    <source>
        <dbReference type="SAM" id="MobiDB-lite"/>
    </source>
</evidence>